<dbReference type="Pfam" id="PF02627">
    <property type="entry name" value="CMD"/>
    <property type="match status" value="1"/>
</dbReference>
<dbReference type="EMBL" id="LIYD01000005">
    <property type="protein sequence ID" value="KOS07257.1"/>
    <property type="molecule type" value="Genomic_DNA"/>
</dbReference>
<comment type="caution">
    <text evidence="2">The sequence shown here is derived from an EMBL/GenBank/DDBJ whole genome shotgun (WGS) entry which is preliminary data.</text>
</comment>
<evidence type="ECO:0000313" key="2">
    <source>
        <dbReference type="EMBL" id="KOS07257.1"/>
    </source>
</evidence>
<dbReference type="AlphaFoldDB" id="A0A0M8MJS8"/>
<keyword evidence="3" id="KW-1185">Reference proteome</keyword>
<protein>
    <recommendedName>
        <fullName evidence="1">Carboxymuconolactone decarboxylase-like domain-containing protein</fullName>
    </recommendedName>
</protein>
<dbReference type="NCBIfam" id="TIGR00778">
    <property type="entry name" value="ahpD_dom"/>
    <property type="match status" value="1"/>
</dbReference>
<feature type="domain" description="Carboxymuconolactone decarboxylase-like" evidence="1">
    <location>
        <begin position="12"/>
        <end position="94"/>
    </location>
</feature>
<proteinExistence type="predicted"/>
<evidence type="ECO:0000313" key="3">
    <source>
        <dbReference type="Proteomes" id="UP000037755"/>
    </source>
</evidence>
<dbReference type="InterPro" id="IPR004675">
    <property type="entry name" value="AhpD_core"/>
</dbReference>
<dbReference type="STRING" id="1202724.AM493_15345"/>
<dbReference type="Proteomes" id="UP000037755">
    <property type="component" value="Unassembled WGS sequence"/>
</dbReference>
<organism evidence="2 3">
    <name type="scientific">Flavobacterium akiainvivens</name>
    <dbReference type="NCBI Taxonomy" id="1202724"/>
    <lineage>
        <taxon>Bacteria</taxon>
        <taxon>Pseudomonadati</taxon>
        <taxon>Bacteroidota</taxon>
        <taxon>Flavobacteriia</taxon>
        <taxon>Flavobacteriales</taxon>
        <taxon>Flavobacteriaceae</taxon>
        <taxon>Flavobacterium</taxon>
    </lineage>
</organism>
<dbReference type="InterPro" id="IPR003779">
    <property type="entry name" value="CMD-like"/>
</dbReference>
<name>A0A0M8MJS8_9FLAO</name>
<dbReference type="PANTHER" id="PTHR35446:SF2">
    <property type="entry name" value="CARBOXYMUCONOLACTONE DECARBOXYLASE-LIKE DOMAIN-CONTAINING PROTEIN"/>
    <property type="match status" value="1"/>
</dbReference>
<evidence type="ECO:0000259" key="1">
    <source>
        <dbReference type="Pfam" id="PF02627"/>
    </source>
</evidence>
<gene>
    <name evidence="2" type="ORF">AM493_15345</name>
</gene>
<dbReference type="PANTHER" id="PTHR35446">
    <property type="entry name" value="SI:CH211-175M2.5"/>
    <property type="match status" value="1"/>
</dbReference>
<dbReference type="InterPro" id="IPR029032">
    <property type="entry name" value="AhpD-like"/>
</dbReference>
<dbReference type="OrthoDB" id="9801997at2"/>
<dbReference type="GO" id="GO:0051920">
    <property type="term" value="F:peroxiredoxin activity"/>
    <property type="evidence" value="ECO:0007669"/>
    <property type="project" value="InterPro"/>
</dbReference>
<accession>A0A0M8MJS8</accession>
<dbReference type="Gene3D" id="1.20.1290.10">
    <property type="entry name" value="AhpD-like"/>
    <property type="match status" value="1"/>
</dbReference>
<dbReference type="PATRIC" id="fig|1202724.3.peg.3189"/>
<dbReference type="SUPFAM" id="SSF69118">
    <property type="entry name" value="AhpD-like"/>
    <property type="match status" value="1"/>
</dbReference>
<dbReference type="RefSeq" id="WP_054408909.1">
    <property type="nucleotide sequence ID" value="NZ_FOYA01000005.1"/>
</dbReference>
<sequence>METRFNLQQTQPEAFKAMFGLEKYLGGTALSHTHKELIKIRTSQINACAYCLDMHTKDALKYGETQQRIFVLPAWRETTLFTPEERAILALAEEVTLISNGGVKTETYQNAVGILGEEYTAQALMAIITINAWNRIAISTLLQPGQ</sequence>
<reference evidence="2 3" key="1">
    <citation type="submission" date="2015-08" db="EMBL/GenBank/DDBJ databases">
        <title>Whole genome sequence of Flavobacterium akiainvivens IK-1T, from decaying Wikstroemia oahuensis, an endemic Hawaiian shrub.</title>
        <authorList>
            <person name="Wan X."/>
            <person name="Hou S."/>
            <person name="Saito J."/>
            <person name="Donachie S."/>
        </authorList>
    </citation>
    <scope>NUCLEOTIDE SEQUENCE [LARGE SCALE GENOMIC DNA]</scope>
    <source>
        <strain evidence="2 3">IK-1</strain>
    </source>
</reference>